<dbReference type="SUPFAM" id="SSF50249">
    <property type="entry name" value="Nucleic acid-binding proteins"/>
    <property type="match status" value="1"/>
</dbReference>
<dbReference type="InterPro" id="IPR036282">
    <property type="entry name" value="Glutathione-S-Trfase_C_sf"/>
</dbReference>
<evidence type="ECO:0000256" key="11">
    <source>
        <dbReference type="ARBA" id="ARBA00048573"/>
    </source>
</evidence>
<dbReference type="VEuPathDB" id="FungiDB:H257_10418"/>
<dbReference type="InterPro" id="IPR002313">
    <property type="entry name" value="Lys-tRNA-ligase_II"/>
</dbReference>
<dbReference type="EMBL" id="QUTG01000407">
    <property type="protein sequence ID" value="RHZ02235.1"/>
    <property type="molecule type" value="Genomic_DNA"/>
</dbReference>
<keyword evidence="8" id="KW-0648">Protein biosynthesis</keyword>
<keyword evidence="9" id="KW-0030">Aminoacyl-tRNA synthetase</keyword>
<dbReference type="GO" id="GO:0006430">
    <property type="term" value="P:lysyl-tRNA aminoacylation"/>
    <property type="evidence" value="ECO:0007669"/>
    <property type="project" value="InterPro"/>
</dbReference>
<dbReference type="PIRSF" id="PIRSF039101">
    <property type="entry name" value="LysRS2"/>
    <property type="match status" value="1"/>
</dbReference>
<dbReference type="GO" id="GO:0004824">
    <property type="term" value="F:lysine-tRNA ligase activity"/>
    <property type="evidence" value="ECO:0007669"/>
    <property type="project" value="UniProtKB-EC"/>
</dbReference>
<evidence type="ECO:0000256" key="1">
    <source>
        <dbReference type="ARBA" id="ARBA00004496"/>
    </source>
</evidence>
<keyword evidence="7" id="KW-0067">ATP-binding</keyword>
<evidence type="ECO:0000313" key="17">
    <source>
        <dbReference type="Proteomes" id="UP000285430"/>
    </source>
</evidence>
<feature type="compositionally biased region" description="Low complexity" evidence="13">
    <location>
        <begin position="1"/>
        <end position="16"/>
    </location>
</feature>
<dbReference type="GO" id="GO:0005524">
    <property type="term" value="F:ATP binding"/>
    <property type="evidence" value="ECO:0007669"/>
    <property type="project" value="UniProtKB-KW"/>
</dbReference>
<dbReference type="PRINTS" id="PR00982">
    <property type="entry name" value="TRNASYNTHLYS"/>
</dbReference>
<evidence type="ECO:0000256" key="5">
    <source>
        <dbReference type="ARBA" id="ARBA00022598"/>
    </source>
</evidence>
<dbReference type="SUPFAM" id="SSF47616">
    <property type="entry name" value="GST C-terminal domain-like"/>
    <property type="match status" value="1"/>
</dbReference>
<dbReference type="PANTHER" id="PTHR42918">
    <property type="entry name" value="LYSYL-TRNA SYNTHETASE"/>
    <property type="match status" value="1"/>
</dbReference>
<sequence>MADRAPTSPTAAAAVPPAAPVEGEEKLSKNELKRRLKLEKAAQAKAEKDAAKAAAALVAGPKKATAAAAAGDADDELDPTAYFENRTKLLAELEADGVNPYPHKFHVTISVPEFVQTYHGIEAGSHVETTVVSVAGRLMSKRASGAKLHFYGLHADGASIQVMSQIDVYADEAEYARIHAALRRGDLVGVTGFPGKSKKGELSIFPTSLVLLSPCMHMLPKAHYGLSNQDTRFRQRYLDLILNDETRKVFTVRSKIVNFIRKFLDARQFVEVETPMMNMIPGGATAKPFVTYHNDLHMNLFMRVAPELYLKQLIIGGLDRVYEIGRQFRNEGIDLTHNPEFTSCEFYQAYADYNDLMELTEQMFFGMVTEITGGSTIQIVKDDETIEIDFTPPYKRISMVAEIEKETNTKLPMDEPEKCIQVLETLVTKYGLDCAPPRSLSRLLDKLVAHFIEDNKANWTKPFFIMDHPTEMSPLAKYHRSLPGLTERFEMFFAGSEICNAYTELNNPVYVLNQCCTPSNKTSVNDAFCTAMEYGLPPTGGWGCGVDRIAMFLTNKFNIKEVLLFPAMKPDEQVAKVAAAATAADFSLEALEARLKAHQGNFLNGSKPSKDDTAAFERIKVVGKDILKKHPHVDAWVDLVSLFTNDLRSKW</sequence>
<dbReference type="InterPro" id="IPR004365">
    <property type="entry name" value="NA-bd_OB_tRNA"/>
</dbReference>
<organism evidence="16 17">
    <name type="scientific">Aphanomyces astaci</name>
    <name type="common">Crayfish plague agent</name>
    <dbReference type="NCBI Taxonomy" id="112090"/>
    <lineage>
        <taxon>Eukaryota</taxon>
        <taxon>Sar</taxon>
        <taxon>Stramenopiles</taxon>
        <taxon>Oomycota</taxon>
        <taxon>Saprolegniomycetes</taxon>
        <taxon>Saprolegniales</taxon>
        <taxon>Verrucalvaceae</taxon>
        <taxon>Aphanomyces</taxon>
    </lineage>
</organism>
<comment type="subcellular location">
    <subcellularLocation>
        <location evidence="1">Cytoplasm</location>
    </subcellularLocation>
</comment>
<protein>
    <recommendedName>
        <fullName evidence="3 12">Lysine--tRNA ligase</fullName>
        <ecNumber evidence="3 12">6.1.1.6</ecNumber>
    </recommendedName>
    <alternativeName>
        <fullName evidence="10 12">Lysyl-tRNA synthetase</fullName>
    </alternativeName>
</protein>
<evidence type="ECO:0000313" key="18">
    <source>
        <dbReference type="Proteomes" id="UP000285712"/>
    </source>
</evidence>
<feature type="region of interest" description="Disordered" evidence="13">
    <location>
        <begin position="1"/>
        <end position="30"/>
    </location>
</feature>
<evidence type="ECO:0000256" key="13">
    <source>
        <dbReference type="SAM" id="MobiDB-lite"/>
    </source>
</evidence>
<dbReference type="GO" id="GO:0005829">
    <property type="term" value="C:cytosol"/>
    <property type="evidence" value="ECO:0007669"/>
    <property type="project" value="TreeGrafter"/>
</dbReference>
<dbReference type="InterPro" id="IPR045864">
    <property type="entry name" value="aa-tRNA-synth_II/BPL/LPL"/>
</dbReference>
<evidence type="ECO:0000259" key="14">
    <source>
        <dbReference type="PROSITE" id="PS50862"/>
    </source>
</evidence>
<evidence type="ECO:0000256" key="7">
    <source>
        <dbReference type="ARBA" id="ARBA00022840"/>
    </source>
</evidence>
<reference evidence="17 18" key="1">
    <citation type="submission" date="2018-08" db="EMBL/GenBank/DDBJ databases">
        <title>Aphanomyces genome sequencing and annotation.</title>
        <authorList>
            <person name="Minardi D."/>
            <person name="Oidtmann B."/>
            <person name="Van Der Giezen M."/>
            <person name="Studholme D.J."/>
        </authorList>
    </citation>
    <scope>NUCLEOTIDE SEQUENCE [LARGE SCALE GENOMIC DNA]</scope>
    <source>
        <strain evidence="16 17">Da</strain>
        <strain evidence="15 18">Sv</strain>
    </source>
</reference>
<dbReference type="Gene3D" id="2.40.50.140">
    <property type="entry name" value="Nucleic acid-binding proteins"/>
    <property type="match status" value="1"/>
</dbReference>
<evidence type="ECO:0000256" key="12">
    <source>
        <dbReference type="RuleBase" id="RU003748"/>
    </source>
</evidence>
<evidence type="ECO:0000256" key="8">
    <source>
        <dbReference type="ARBA" id="ARBA00022917"/>
    </source>
</evidence>
<dbReference type="InterPro" id="IPR006195">
    <property type="entry name" value="aa-tRNA-synth_II"/>
</dbReference>
<dbReference type="Pfam" id="PF00152">
    <property type="entry name" value="tRNA-synt_2"/>
    <property type="match status" value="1"/>
</dbReference>
<comment type="caution">
    <text evidence="16">The sequence shown here is derived from an EMBL/GenBank/DDBJ whole genome shotgun (WGS) entry which is preliminary data.</text>
</comment>
<dbReference type="GO" id="GO:0000049">
    <property type="term" value="F:tRNA binding"/>
    <property type="evidence" value="ECO:0007669"/>
    <property type="project" value="TreeGrafter"/>
</dbReference>
<dbReference type="AlphaFoldDB" id="A0A3R7CHA4"/>
<keyword evidence="5" id="KW-0436">Ligase</keyword>
<dbReference type="EC" id="6.1.1.6" evidence="3 12"/>
<keyword evidence="6" id="KW-0547">Nucleotide-binding</keyword>
<dbReference type="InterPro" id="IPR044136">
    <property type="entry name" value="Lys-tRNA-ligase_II_N"/>
</dbReference>
<dbReference type="Pfam" id="PF01336">
    <property type="entry name" value="tRNA_anti-codon"/>
    <property type="match status" value="1"/>
</dbReference>
<dbReference type="FunFam" id="2.40.50.140:FF:000050">
    <property type="entry name" value="Lysine--tRNA ligase"/>
    <property type="match status" value="1"/>
</dbReference>
<dbReference type="NCBIfam" id="TIGR00499">
    <property type="entry name" value="lysS_bact"/>
    <property type="match status" value="1"/>
</dbReference>
<proteinExistence type="inferred from homology"/>
<dbReference type="InterPro" id="IPR034762">
    <property type="entry name" value="Lys-tRNA-ligase_II_bac/euk"/>
</dbReference>
<dbReference type="Proteomes" id="UP000285712">
    <property type="component" value="Unassembled WGS sequence"/>
</dbReference>
<gene>
    <name evidence="15" type="ORF">DYB35_004999</name>
    <name evidence="16" type="ORF">DYB37_006079</name>
</gene>
<dbReference type="NCBIfam" id="NF001756">
    <property type="entry name" value="PRK00484.1"/>
    <property type="match status" value="1"/>
</dbReference>
<evidence type="ECO:0000256" key="6">
    <source>
        <dbReference type="ARBA" id="ARBA00022741"/>
    </source>
</evidence>
<comment type="catalytic activity">
    <reaction evidence="11 12">
        <text>tRNA(Lys) + L-lysine + ATP = L-lysyl-tRNA(Lys) + AMP + diphosphate</text>
        <dbReference type="Rhea" id="RHEA:20792"/>
        <dbReference type="Rhea" id="RHEA-COMP:9696"/>
        <dbReference type="Rhea" id="RHEA-COMP:9697"/>
        <dbReference type="ChEBI" id="CHEBI:30616"/>
        <dbReference type="ChEBI" id="CHEBI:32551"/>
        <dbReference type="ChEBI" id="CHEBI:33019"/>
        <dbReference type="ChEBI" id="CHEBI:78442"/>
        <dbReference type="ChEBI" id="CHEBI:78529"/>
        <dbReference type="ChEBI" id="CHEBI:456215"/>
        <dbReference type="EC" id="6.1.1.6"/>
    </reaction>
</comment>
<keyword evidence="4" id="KW-0963">Cytoplasm</keyword>
<dbReference type="HAMAP" id="MF_00252">
    <property type="entry name" value="Lys_tRNA_synth_class2"/>
    <property type="match status" value="1"/>
</dbReference>
<dbReference type="InterPro" id="IPR004364">
    <property type="entry name" value="Aa-tRNA-synt_II"/>
</dbReference>
<dbReference type="PANTHER" id="PTHR42918:SF9">
    <property type="entry name" value="LYSINE--TRNA LIGASE"/>
    <property type="match status" value="1"/>
</dbReference>
<evidence type="ECO:0000313" key="16">
    <source>
        <dbReference type="EMBL" id="RHZ26083.1"/>
    </source>
</evidence>
<dbReference type="SUPFAM" id="SSF55681">
    <property type="entry name" value="Class II aaRS and biotin synthetases"/>
    <property type="match status" value="1"/>
</dbReference>
<dbReference type="VEuPathDB" id="FungiDB:H257_19384"/>
<evidence type="ECO:0000256" key="4">
    <source>
        <dbReference type="ARBA" id="ARBA00022490"/>
    </source>
</evidence>
<dbReference type="FunFam" id="3.30.930.10:FF:000238">
    <property type="entry name" value="Lysine--tRNA ligase"/>
    <property type="match status" value="1"/>
</dbReference>
<feature type="domain" description="Aminoacyl-transfer RNA synthetases class-II family profile" evidence="14">
    <location>
        <begin position="250"/>
        <end position="570"/>
    </location>
</feature>
<dbReference type="Proteomes" id="UP000285430">
    <property type="component" value="Unassembled WGS sequence"/>
</dbReference>
<evidence type="ECO:0000256" key="3">
    <source>
        <dbReference type="ARBA" id="ARBA00013166"/>
    </source>
</evidence>
<evidence type="ECO:0000256" key="9">
    <source>
        <dbReference type="ARBA" id="ARBA00023146"/>
    </source>
</evidence>
<name>A0A3R7CHA4_APHAT</name>
<evidence type="ECO:0000313" key="15">
    <source>
        <dbReference type="EMBL" id="RHZ02235.1"/>
    </source>
</evidence>
<dbReference type="EMBL" id="QUTH01002424">
    <property type="protein sequence ID" value="RHZ26083.1"/>
    <property type="molecule type" value="Genomic_DNA"/>
</dbReference>
<accession>A0A3R7CHA4</accession>
<comment type="similarity">
    <text evidence="2">Belongs to the class-II aminoacyl-tRNA synthetase family.</text>
</comment>
<dbReference type="CDD" id="cd00775">
    <property type="entry name" value="LysRS_core"/>
    <property type="match status" value="1"/>
</dbReference>
<dbReference type="Gene3D" id="3.30.930.10">
    <property type="entry name" value="Bira Bifunctional Protein, Domain 2"/>
    <property type="match status" value="1"/>
</dbReference>
<dbReference type="PROSITE" id="PS50862">
    <property type="entry name" value="AA_TRNA_LIGASE_II"/>
    <property type="match status" value="1"/>
</dbReference>
<dbReference type="InterPro" id="IPR018149">
    <property type="entry name" value="Lys-tRNA-synth_II_C"/>
</dbReference>
<evidence type="ECO:0000256" key="2">
    <source>
        <dbReference type="ARBA" id="ARBA00008226"/>
    </source>
</evidence>
<evidence type="ECO:0000256" key="10">
    <source>
        <dbReference type="ARBA" id="ARBA00030563"/>
    </source>
</evidence>
<dbReference type="CDD" id="cd04322">
    <property type="entry name" value="LysRS_N"/>
    <property type="match status" value="1"/>
</dbReference>
<dbReference type="InterPro" id="IPR012340">
    <property type="entry name" value="NA-bd_OB-fold"/>
</dbReference>